<dbReference type="InterPro" id="IPR036515">
    <property type="entry name" value="Transposase_17_sf"/>
</dbReference>
<dbReference type="GO" id="GO:0003677">
    <property type="term" value="F:DNA binding"/>
    <property type="evidence" value="ECO:0007669"/>
    <property type="project" value="InterPro"/>
</dbReference>
<accession>A0A2R7Y8M0</accession>
<dbReference type="InterPro" id="IPR002686">
    <property type="entry name" value="Transposase_17"/>
</dbReference>
<dbReference type="AlphaFoldDB" id="A0A2R7Y8M0"/>
<dbReference type="SMART" id="SM01321">
    <property type="entry name" value="Y1_Tnp"/>
    <property type="match status" value="1"/>
</dbReference>
<protein>
    <submittedName>
        <fullName evidence="2">IS200/IS605 family transposase</fullName>
    </submittedName>
</protein>
<evidence type="ECO:0000259" key="1">
    <source>
        <dbReference type="SMART" id="SM01321"/>
    </source>
</evidence>
<dbReference type="EMBL" id="NDWU01000004">
    <property type="protein sequence ID" value="PUA33826.1"/>
    <property type="molecule type" value="Genomic_DNA"/>
</dbReference>
<dbReference type="PANTHER" id="PTHR33360:SF2">
    <property type="entry name" value="TRANSPOSASE FOR INSERTION SEQUENCE ELEMENT IS200"/>
    <property type="match status" value="1"/>
</dbReference>
<dbReference type="NCBIfam" id="NF033573">
    <property type="entry name" value="transpos_IS200"/>
    <property type="match status" value="1"/>
</dbReference>
<evidence type="ECO:0000313" key="2">
    <source>
        <dbReference type="EMBL" id="PUA33826.1"/>
    </source>
</evidence>
<evidence type="ECO:0000313" key="3">
    <source>
        <dbReference type="Proteomes" id="UP000244066"/>
    </source>
</evidence>
<dbReference type="Pfam" id="PF01797">
    <property type="entry name" value="Y1_Tnp"/>
    <property type="match status" value="1"/>
</dbReference>
<gene>
    <name evidence="2" type="ORF">B9J98_02505</name>
</gene>
<comment type="caution">
    <text evidence="2">The sequence shown here is derived from an EMBL/GenBank/DDBJ whole genome shotgun (WGS) entry which is preliminary data.</text>
</comment>
<dbReference type="GO" id="GO:0004803">
    <property type="term" value="F:transposase activity"/>
    <property type="evidence" value="ECO:0007669"/>
    <property type="project" value="InterPro"/>
</dbReference>
<dbReference type="Gene3D" id="3.30.70.1290">
    <property type="entry name" value="Transposase IS200-like"/>
    <property type="match status" value="1"/>
</dbReference>
<dbReference type="SUPFAM" id="SSF143422">
    <property type="entry name" value="Transposase IS200-like"/>
    <property type="match status" value="1"/>
</dbReference>
<name>A0A2R7Y8M0_9ARCH</name>
<proteinExistence type="predicted"/>
<organism evidence="2 3">
    <name type="scientific">Candidatus Terraquivivens tikiterensis</name>
    <dbReference type="NCBI Taxonomy" id="1980982"/>
    <lineage>
        <taxon>Archaea</taxon>
        <taxon>Nitrososphaerota</taxon>
        <taxon>Candidatus Wolframiiraptoraceae</taxon>
        <taxon>Candidatus Terraquivivens</taxon>
    </lineage>
</organism>
<reference evidence="2 3" key="1">
    <citation type="submission" date="2017-04" db="EMBL/GenBank/DDBJ databases">
        <title>Draft Aigarchaeota genome from a New Zealand hot spring.</title>
        <authorList>
            <person name="Reysenbach A.-L."/>
            <person name="Donaho J.A."/>
            <person name="Gerhart J."/>
            <person name="Kelley J.F."/>
            <person name="Kouba K."/>
            <person name="Podar M."/>
            <person name="Stott M."/>
        </authorList>
    </citation>
    <scope>NUCLEOTIDE SEQUENCE [LARGE SCALE GENOMIC DNA]</scope>
    <source>
        <strain evidence="2">NZ13_MG1</strain>
    </source>
</reference>
<dbReference type="PANTHER" id="PTHR33360">
    <property type="entry name" value="TRANSPOSASE FOR INSERTION SEQUENCE ELEMENT IS200"/>
    <property type="match status" value="1"/>
</dbReference>
<sequence length="130" mass="15239">MQSHRHSRNKVFLIQYYLVWCPKRRKPVLVGRVKERLEQIIYQVADELGIKVLELAINPDHLHLFISAHPTIPVHKIVRRIKGRSSNVLRKEFPELLKLPSLWTRSYYVSTIGAVSKETIEKYIEAQKGV</sequence>
<dbReference type="GO" id="GO:0006313">
    <property type="term" value="P:DNA transposition"/>
    <property type="evidence" value="ECO:0007669"/>
    <property type="project" value="InterPro"/>
</dbReference>
<dbReference type="Proteomes" id="UP000244066">
    <property type="component" value="Unassembled WGS sequence"/>
</dbReference>
<feature type="domain" description="Transposase IS200-like" evidence="1">
    <location>
        <begin position="11"/>
        <end position="127"/>
    </location>
</feature>